<proteinExistence type="predicted"/>
<protein>
    <submittedName>
        <fullName evidence="1">Uncharacterized protein</fullName>
    </submittedName>
</protein>
<dbReference type="KEGG" id="fgi:OP10G_1672"/>
<dbReference type="HOGENOM" id="CLU_2879257_0_0_0"/>
<keyword evidence="2" id="KW-1185">Reference proteome</keyword>
<evidence type="ECO:0000313" key="2">
    <source>
        <dbReference type="Proteomes" id="UP000027982"/>
    </source>
</evidence>
<organism evidence="1 2">
    <name type="scientific">Fimbriimonas ginsengisoli Gsoil 348</name>
    <dbReference type="NCBI Taxonomy" id="661478"/>
    <lineage>
        <taxon>Bacteria</taxon>
        <taxon>Bacillati</taxon>
        <taxon>Armatimonadota</taxon>
        <taxon>Fimbriimonadia</taxon>
        <taxon>Fimbriimonadales</taxon>
        <taxon>Fimbriimonadaceae</taxon>
        <taxon>Fimbriimonas</taxon>
    </lineage>
</organism>
<sequence>MQNFIFTIHGSVSQQTPDSEVATERVEEFIRRAGALAEEMGFHVFYLRQSPDDPQQPGFTSER</sequence>
<evidence type="ECO:0000313" key="1">
    <source>
        <dbReference type="EMBL" id="AIE85040.1"/>
    </source>
</evidence>
<accession>A0A068NQQ0</accession>
<gene>
    <name evidence="1" type="ORF">OP10G_1672</name>
</gene>
<reference evidence="1 2" key="1">
    <citation type="journal article" date="2014" name="PLoS ONE">
        <title>The first complete genome sequence of the class fimbriimonadia in the phylum armatimonadetes.</title>
        <authorList>
            <person name="Hu Z.Y."/>
            <person name="Wang Y.Z."/>
            <person name="Im W.T."/>
            <person name="Wang S.Y."/>
            <person name="Zhao G.P."/>
            <person name="Zheng H.J."/>
            <person name="Quan Z.X."/>
        </authorList>
    </citation>
    <scope>NUCLEOTIDE SEQUENCE [LARGE SCALE GENOMIC DNA]</scope>
    <source>
        <strain evidence="1">Gsoil 348</strain>
    </source>
</reference>
<name>A0A068NQQ0_FIMGI</name>
<dbReference type="RefSeq" id="WP_025226362.1">
    <property type="nucleotide sequence ID" value="NZ_CP007139.1"/>
</dbReference>
<dbReference type="AlphaFoldDB" id="A0A068NQQ0"/>
<dbReference type="Proteomes" id="UP000027982">
    <property type="component" value="Chromosome"/>
</dbReference>
<dbReference type="EMBL" id="CP007139">
    <property type="protein sequence ID" value="AIE85040.1"/>
    <property type="molecule type" value="Genomic_DNA"/>
</dbReference>